<gene>
    <name evidence="2" type="ORF">PXEA_LOCUS18121</name>
</gene>
<evidence type="ECO:0000256" key="1">
    <source>
        <dbReference type="SAM" id="MobiDB-lite"/>
    </source>
</evidence>
<organism evidence="2 3">
    <name type="scientific">Protopolystoma xenopodis</name>
    <dbReference type="NCBI Taxonomy" id="117903"/>
    <lineage>
        <taxon>Eukaryota</taxon>
        <taxon>Metazoa</taxon>
        <taxon>Spiralia</taxon>
        <taxon>Lophotrochozoa</taxon>
        <taxon>Platyhelminthes</taxon>
        <taxon>Monogenea</taxon>
        <taxon>Polyopisthocotylea</taxon>
        <taxon>Polystomatidea</taxon>
        <taxon>Polystomatidae</taxon>
        <taxon>Protopolystoma</taxon>
    </lineage>
</organism>
<evidence type="ECO:0000313" key="3">
    <source>
        <dbReference type="Proteomes" id="UP000784294"/>
    </source>
</evidence>
<evidence type="ECO:0000313" key="2">
    <source>
        <dbReference type="EMBL" id="VEL24681.1"/>
    </source>
</evidence>
<proteinExistence type="predicted"/>
<reference evidence="2" key="1">
    <citation type="submission" date="2018-11" db="EMBL/GenBank/DDBJ databases">
        <authorList>
            <consortium name="Pathogen Informatics"/>
        </authorList>
    </citation>
    <scope>NUCLEOTIDE SEQUENCE</scope>
</reference>
<comment type="caution">
    <text evidence="2">The sequence shown here is derived from an EMBL/GenBank/DDBJ whole genome shotgun (WGS) entry which is preliminary data.</text>
</comment>
<name>A0A3S5AIL2_9PLAT</name>
<dbReference type="EMBL" id="CAAALY010069017">
    <property type="protein sequence ID" value="VEL24681.1"/>
    <property type="molecule type" value="Genomic_DNA"/>
</dbReference>
<keyword evidence="3" id="KW-1185">Reference proteome</keyword>
<dbReference type="Proteomes" id="UP000784294">
    <property type="component" value="Unassembled WGS sequence"/>
</dbReference>
<feature type="region of interest" description="Disordered" evidence="1">
    <location>
        <begin position="1"/>
        <end position="54"/>
    </location>
</feature>
<dbReference type="AlphaFoldDB" id="A0A3S5AIL2"/>
<protein>
    <submittedName>
        <fullName evidence="2">Uncharacterized protein</fullName>
    </submittedName>
</protein>
<feature type="compositionally biased region" description="Basic residues" evidence="1">
    <location>
        <begin position="1"/>
        <end position="11"/>
    </location>
</feature>
<accession>A0A3S5AIL2</accession>
<sequence length="72" mass="7980">MSARKNARRFHASGQGSRSERLKSLSRLLGPDRVNHTNEGGLEQGTKTGKWLGAMRKGGTFRDYQSKCGKDD</sequence>